<proteinExistence type="predicted"/>
<organism evidence="1 2">
    <name type="scientific">Catharanthus roseus</name>
    <name type="common">Madagascar periwinkle</name>
    <name type="synonym">Vinca rosea</name>
    <dbReference type="NCBI Taxonomy" id="4058"/>
    <lineage>
        <taxon>Eukaryota</taxon>
        <taxon>Viridiplantae</taxon>
        <taxon>Streptophyta</taxon>
        <taxon>Embryophyta</taxon>
        <taxon>Tracheophyta</taxon>
        <taxon>Spermatophyta</taxon>
        <taxon>Magnoliopsida</taxon>
        <taxon>eudicotyledons</taxon>
        <taxon>Gunneridae</taxon>
        <taxon>Pentapetalae</taxon>
        <taxon>asterids</taxon>
        <taxon>lamiids</taxon>
        <taxon>Gentianales</taxon>
        <taxon>Apocynaceae</taxon>
        <taxon>Rauvolfioideae</taxon>
        <taxon>Vinceae</taxon>
        <taxon>Catharanthinae</taxon>
        <taxon>Catharanthus</taxon>
    </lineage>
</organism>
<accession>A0ACB9ZQW7</accession>
<evidence type="ECO:0000313" key="1">
    <source>
        <dbReference type="EMBL" id="KAI5650121.1"/>
    </source>
</evidence>
<evidence type="ECO:0000313" key="2">
    <source>
        <dbReference type="Proteomes" id="UP001060085"/>
    </source>
</evidence>
<name>A0ACB9ZQW7_CATRO</name>
<protein>
    <submittedName>
        <fullName evidence="1">Uncharacterized protein</fullName>
    </submittedName>
</protein>
<sequence>MRDGVEEQGSTQVVLISFSEHWLKRQADLMERFSKSRHLEELHKHRSRDKKGTMWISIQRSFGGDLTRLDRRPKRKLQPRAAHLRVERSQGIVGLPTCYLVTEQRIMRRVEVAVSSVYIVFEEHLRWFVEQTHLSYTPMTLMIEIVRAAMAAVPLTSSSTAADVGTSDAARVSSSIRPSPSIDVPSTSTVDPPPPPGTLVMFPRIIDTCTF</sequence>
<keyword evidence="2" id="KW-1185">Reference proteome</keyword>
<reference evidence="2" key="1">
    <citation type="journal article" date="2023" name="Nat. Plants">
        <title>Single-cell RNA sequencing provides a high-resolution roadmap for understanding the multicellular compartmentation of specialized metabolism.</title>
        <authorList>
            <person name="Sun S."/>
            <person name="Shen X."/>
            <person name="Li Y."/>
            <person name="Li Y."/>
            <person name="Wang S."/>
            <person name="Li R."/>
            <person name="Zhang H."/>
            <person name="Shen G."/>
            <person name="Guo B."/>
            <person name="Wei J."/>
            <person name="Xu J."/>
            <person name="St-Pierre B."/>
            <person name="Chen S."/>
            <person name="Sun C."/>
        </authorList>
    </citation>
    <scope>NUCLEOTIDE SEQUENCE [LARGE SCALE GENOMIC DNA]</scope>
</reference>
<dbReference type="EMBL" id="CM044708">
    <property type="protein sequence ID" value="KAI5650121.1"/>
    <property type="molecule type" value="Genomic_DNA"/>
</dbReference>
<comment type="caution">
    <text evidence="1">The sequence shown here is derived from an EMBL/GenBank/DDBJ whole genome shotgun (WGS) entry which is preliminary data.</text>
</comment>
<dbReference type="Proteomes" id="UP001060085">
    <property type="component" value="Linkage Group LG08"/>
</dbReference>
<gene>
    <name evidence="1" type="ORF">M9H77_36126</name>
</gene>